<organism evidence="2 3">
    <name type="scientific">Eumeta variegata</name>
    <name type="common">Bagworm moth</name>
    <name type="synonym">Eumeta japonica</name>
    <dbReference type="NCBI Taxonomy" id="151549"/>
    <lineage>
        <taxon>Eukaryota</taxon>
        <taxon>Metazoa</taxon>
        <taxon>Ecdysozoa</taxon>
        <taxon>Arthropoda</taxon>
        <taxon>Hexapoda</taxon>
        <taxon>Insecta</taxon>
        <taxon>Pterygota</taxon>
        <taxon>Neoptera</taxon>
        <taxon>Endopterygota</taxon>
        <taxon>Lepidoptera</taxon>
        <taxon>Glossata</taxon>
        <taxon>Ditrysia</taxon>
        <taxon>Tineoidea</taxon>
        <taxon>Psychidae</taxon>
        <taxon>Oiketicinae</taxon>
        <taxon>Eumeta</taxon>
    </lineage>
</organism>
<proteinExistence type="predicted"/>
<evidence type="ECO:0000313" key="3">
    <source>
        <dbReference type="Proteomes" id="UP000299102"/>
    </source>
</evidence>
<feature type="region of interest" description="Disordered" evidence="1">
    <location>
        <begin position="177"/>
        <end position="268"/>
    </location>
</feature>
<dbReference type="AlphaFoldDB" id="A0A4C1X7C5"/>
<accession>A0A4C1X7C5</accession>
<name>A0A4C1X7C5_EUMVA</name>
<comment type="caution">
    <text evidence="2">The sequence shown here is derived from an EMBL/GenBank/DDBJ whole genome shotgun (WGS) entry which is preliminary data.</text>
</comment>
<feature type="compositionally biased region" description="Basic and acidic residues" evidence="1">
    <location>
        <begin position="300"/>
        <end position="311"/>
    </location>
</feature>
<protein>
    <submittedName>
        <fullName evidence="2">Uncharacterized protein</fullName>
    </submittedName>
</protein>
<feature type="compositionally biased region" description="Basic and acidic residues" evidence="1">
    <location>
        <begin position="211"/>
        <end position="228"/>
    </location>
</feature>
<feature type="compositionally biased region" description="Low complexity" evidence="1">
    <location>
        <begin position="233"/>
        <end position="249"/>
    </location>
</feature>
<feature type="region of interest" description="Disordered" evidence="1">
    <location>
        <begin position="1"/>
        <end position="31"/>
    </location>
</feature>
<feature type="region of interest" description="Disordered" evidence="1">
    <location>
        <begin position="281"/>
        <end position="311"/>
    </location>
</feature>
<dbReference type="Proteomes" id="UP000299102">
    <property type="component" value="Unassembled WGS sequence"/>
</dbReference>
<dbReference type="EMBL" id="BGZK01000767">
    <property type="protein sequence ID" value="GBP59681.1"/>
    <property type="molecule type" value="Genomic_DNA"/>
</dbReference>
<reference evidence="2 3" key="1">
    <citation type="journal article" date="2019" name="Commun. Biol.">
        <title>The bagworm genome reveals a unique fibroin gene that provides high tensile strength.</title>
        <authorList>
            <person name="Kono N."/>
            <person name="Nakamura H."/>
            <person name="Ohtoshi R."/>
            <person name="Tomita M."/>
            <person name="Numata K."/>
            <person name="Arakawa K."/>
        </authorList>
    </citation>
    <scope>NUCLEOTIDE SEQUENCE [LARGE SCALE GENOMIC DNA]</scope>
</reference>
<dbReference type="OrthoDB" id="408743at2759"/>
<feature type="compositionally biased region" description="Basic and acidic residues" evidence="1">
    <location>
        <begin position="252"/>
        <end position="261"/>
    </location>
</feature>
<evidence type="ECO:0000256" key="1">
    <source>
        <dbReference type="SAM" id="MobiDB-lite"/>
    </source>
</evidence>
<evidence type="ECO:0000313" key="2">
    <source>
        <dbReference type="EMBL" id="GBP59681.1"/>
    </source>
</evidence>
<sequence>MSDFQGLMMEPEGSDDGASKLPAPLSDPESQSWSKCIPREYQQVQTWLDYVVLLWRASAYLPSPSSDPETHSRLLEFFLNTTFCLWVPWVVLWNTLRRSEGAKGKNPSMQPTQVNRVIYATKAGASAPRFALLTSWMSPHAEELTEELWQRALHVVRIDRLFQQNFKQYSSTSSAESAYRKEKLQVGKSSSGSRGACRRWREQQCVSGQRPKREADDGTRGQEGRDTGSEGESNAADDAVSSSVAKSAVGARRTDSSDSSKRNVLMNIRAENREKKVFRRKKHFESLRSGGEAVGGESDDSSKSRGRADTGKRQHCYMFRGSDRESSDTKYVLRKMEESKKLLSVSCHVRYLFFTLLPMQTSPTIFNSASGTSPWGRPGGLMLSEARSKWFGGWA</sequence>
<keyword evidence="3" id="KW-1185">Reference proteome</keyword>
<gene>
    <name evidence="2" type="ORF">EVAR_39838_1</name>
</gene>